<organism evidence="2 3">
    <name type="scientific">Kribbella sancticallisti</name>
    <dbReference type="NCBI Taxonomy" id="460087"/>
    <lineage>
        <taxon>Bacteria</taxon>
        <taxon>Bacillati</taxon>
        <taxon>Actinomycetota</taxon>
        <taxon>Actinomycetes</taxon>
        <taxon>Propionibacteriales</taxon>
        <taxon>Kribbellaceae</taxon>
        <taxon>Kribbella</taxon>
    </lineage>
</organism>
<sequence length="131" mass="14359">MGIEETLSQARSHLSRLEPAEAYAASQDKDTYIVDTRPEYQRREAGQVAGALVIERNHLEWRLDPTSDARIPEAVHKGIRWIVMCEGGYSSSLAADSLRQIGLDRSTDVVGGFNAWRTTGLPIVPPGADPA</sequence>
<reference evidence="3" key="1">
    <citation type="journal article" date="2019" name="Int. J. Syst. Evol. Microbiol.">
        <title>The Global Catalogue of Microorganisms (GCM) 10K type strain sequencing project: providing services to taxonomists for standard genome sequencing and annotation.</title>
        <authorList>
            <consortium name="The Broad Institute Genomics Platform"/>
            <consortium name="The Broad Institute Genome Sequencing Center for Infectious Disease"/>
            <person name="Wu L."/>
            <person name="Ma J."/>
        </authorList>
    </citation>
    <scope>NUCLEOTIDE SEQUENCE [LARGE SCALE GENOMIC DNA]</scope>
    <source>
        <strain evidence="3">JCM 14969</strain>
    </source>
</reference>
<feature type="domain" description="Rhodanese" evidence="1">
    <location>
        <begin position="27"/>
        <end position="125"/>
    </location>
</feature>
<dbReference type="Gene3D" id="3.40.250.10">
    <property type="entry name" value="Rhodanese-like domain"/>
    <property type="match status" value="1"/>
</dbReference>
<gene>
    <name evidence="2" type="ORF">GCM10009789_11170</name>
</gene>
<evidence type="ECO:0000313" key="3">
    <source>
        <dbReference type="Proteomes" id="UP001500393"/>
    </source>
</evidence>
<keyword evidence="3" id="KW-1185">Reference proteome</keyword>
<dbReference type="EMBL" id="BAAAOS010000007">
    <property type="protein sequence ID" value="GAA1559573.1"/>
    <property type="molecule type" value="Genomic_DNA"/>
</dbReference>
<proteinExistence type="predicted"/>
<dbReference type="SMART" id="SM00450">
    <property type="entry name" value="RHOD"/>
    <property type="match status" value="1"/>
</dbReference>
<dbReference type="RefSeq" id="WP_344210461.1">
    <property type="nucleotide sequence ID" value="NZ_BAAAOS010000007.1"/>
</dbReference>
<dbReference type="InterPro" id="IPR001763">
    <property type="entry name" value="Rhodanese-like_dom"/>
</dbReference>
<accession>A0ABP4NEY5</accession>
<protein>
    <submittedName>
        <fullName evidence="2">Rhodanese-like domain-containing protein</fullName>
    </submittedName>
</protein>
<name>A0ABP4NEY5_9ACTN</name>
<evidence type="ECO:0000313" key="2">
    <source>
        <dbReference type="EMBL" id="GAA1559573.1"/>
    </source>
</evidence>
<dbReference type="SUPFAM" id="SSF52821">
    <property type="entry name" value="Rhodanese/Cell cycle control phosphatase"/>
    <property type="match status" value="1"/>
</dbReference>
<dbReference type="Pfam" id="PF00581">
    <property type="entry name" value="Rhodanese"/>
    <property type="match status" value="1"/>
</dbReference>
<comment type="caution">
    <text evidence="2">The sequence shown here is derived from an EMBL/GenBank/DDBJ whole genome shotgun (WGS) entry which is preliminary data.</text>
</comment>
<dbReference type="InterPro" id="IPR036873">
    <property type="entry name" value="Rhodanese-like_dom_sf"/>
</dbReference>
<dbReference type="PROSITE" id="PS50206">
    <property type="entry name" value="RHODANESE_3"/>
    <property type="match status" value="1"/>
</dbReference>
<dbReference type="Proteomes" id="UP001500393">
    <property type="component" value="Unassembled WGS sequence"/>
</dbReference>
<evidence type="ECO:0000259" key="1">
    <source>
        <dbReference type="PROSITE" id="PS50206"/>
    </source>
</evidence>